<sequence length="177" mass="19105">MKVAVGSKNPVKVEAVTIAFAKVWPAENLEIEGVEVSSGVSAQPMSDKESIKGAINRARRALKLLGADFGVGLEGGIQKIGNKWFDCGWLVVIDKQGRTGIGSTVRMSVPPVMVQLIKKGKELGEACDITFNRVNTKHAEGHFGLMTKNHITRTSGYVDGVISALGHFMIPDVFDRK</sequence>
<dbReference type="Gene3D" id="3.90.950.10">
    <property type="match status" value="1"/>
</dbReference>
<dbReference type="InterPro" id="IPR002786">
    <property type="entry name" value="Non_canon_purine_NTPase"/>
</dbReference>
<evidence type="ECO:0000256" key="9">
    <source>
        <dbReference type="ARBA" id="ARBA00048781"/>
    </source>
</evidence>
<reference evidence="13 14" key="1">
    <citation type="journal article" date="2016" name="Nat. Commun.">
        <title>Thousands of microbial genomes shed light on interconnected biogeochemical processes in an aquifer system.</title>
        <authorList>
            <person name="Anantharaman K."/>
            <person name="Brown C.T."/>
            <person name="Hug L.A."/>
            <person name="Sharon I."/>
            <person name="Castelle C.J."/>
            <person name="Probst A.J."/>
            <person name="Thomas B.C."/>
            <person name="Singh A."/>
            <person name="Wilkins M.J."/>
            <person name="Karaoz U."/>
            <person name="Brodie E.L."/>
            <person name="Williams K.H."/>
            <person name="Hubbard S.S."/>
            <person name="Banfield J.F."/>
        </authorList>
    </citation>
    <scope>NUCLEOTIDE SEQUENCE [LARGE SCALE GENOMIC DNA]</scope>
</reference>
<comment type="cofactor">
    <cofactor evidence="11">
        <name>Mg(2+)</name>
        <dbReference type="ChEBI" id="CHEBI:18420"/>
    </cofactor>
    <cofactor evidence="11">
        <name>Mn(2+)</name>
        <dbReference type="ChEBI" id="CHEBI:29035"/>
    </cofactor>
    <text evidence="11">Binds 1 divalent metal cation per subunit; can use either Mg(2+) or Mn(2+).</text>
</comment>
<evidence type="ECO:0000313" key="14">
    <source>
        <dbReference type="Proteomes" id="UP000177328"/>
    </source>
</evidence>
<keyword evidence="6 11" id="KW-0546">Nucleotide metabolism</keyword>
<dbReference type="GO" id="GO:0000166">
    <property type="term" value="F:nucleotide binding"/>
    <property type="evidence" value="ECO:0007669"/>
    <property type="project" value="UniProtKB-KW"/>
</dbReference>
<keyword evidence="7 11" id="KW-0464">Manganese</keyword>
<comment type="similarity">
    <text evidence="10 11">Belongs to the YjjX NTPase family.</text>
</comment>
<dbReference type="InterPro" id="IPR050299">
    <property type="entry name" value="YjjX_NTPase"/>
</dbReference>
<dbReference type="SUPFAM" id="SSF52972">
    <property type="entry name" value="ITPase-like"/>
    <property type="match status" value="1"/>
</dbReference>
<keyword evidence="3 11" id="KW-0547">Nucleotide-binding</keyword>
<keyword evidence="2 11" id="KW-0479">Metal-binding</keyword>
<name>A0A1F5KI61_9BACT</name>
<dbReference type="HAMAP" id="MF_00648">
    <property type="entry name" value="Non_canon_purine_NTPase_YjjX"/>
    <property type="match status" value="1"/>
</dbReference>
<evidence type="ECO:0000313" key="13">
    <source>
        <dbReference type="EMBL" id="OGE40647.1"/>
    </source>
</evidence>
<dbReference type="PANTHER" id="PTHR34699">
    <property type="match status" value="1"/>
</dbReference>
<evidence type="ECO:0000256" key="8">
    <source>
        <dbReference type="ARBA" id="ARBA00048174"/>
    </source>
</evidence>
<evidence type="ECO:0000259" key="12">
    <source>
        <dbReference type="Pfam" id="PF01931"/>
    </source>
</evidence>
<comment type="catalytic activity">
    <reaction evidence="9 11">
        <text>XTP + H2O = XDP + phosphate + H(+)</text>
        <dbReference type="Rhea" id="RHEA:28406"/>
        <dbReference type="ChEBI" id="CHEBI:15377"/>
        <dbReference type="ChEBI" id="CHEBI:15378"/>
        <dbReference type="ChEBI" id="CHEBI:43474"/>
        <dbReference type="ChEBI" id="CHEBI:59884"/>
        <dbReference type="ChEBI" id="CHEBI:61314"/>
        <dbReference type="EC" id="3.6.1.73"/>
    </reaction>
</comment>
<dbReference type="GO" id="GO:0103023">
    <property type="term" value="F:ITPase activity"/>
    <property type="evidence" value="ECO:0007669"/>
    <property type="project" value="UniProtKB-EC"/>
</dbReference>
<dbReference type="InterPro" id="IPR026533">
    <property type="entry name" value="NTPase/PRRC1"/>
</dbReference>
<evidence type="ECO:0000256" key="1">
    <source>
        <dbReference type="ARBA" id="ARBA00001936"/>
    </source>
</evidence>
<evidence type="ECO:0000256" key="5">
    <source>
        <dbReference type="ARBA" id="ARBA00022842"/>
    </source>
</evidence>
<comment type="function">
    <text evidence="11">Phosphatase that hydrolyzes non-canonical purine nucleotides such as XTP and ITP to their respective diphosphate derivatives. Probably excludes non-canonical purines from DNA/RNA precursor pool, thus preventing their incorporation into DNA/RNA and avoiding chromosomal lesions.</text>
</comment>
<evidence type="ECO:0000256" key="2">
    <source>
        <dbReference type="ARBA" id="ARBA00022723"/>
    </source>
</evidence>
<keyword evidence="4 11" id="KW-0378">Hydrolase</keyword>
<protein>
    <recommendedName>
        <fullName evidence="11">Probable inosine/xanthosine triphosphatase</fullName>
        <shortName evidence="11">ITPase/XTPase</shortName>
        <ecNumber evidence="11">3.6.1.73</ecNumber>
    </recommendedName>
    <alternativeName>
        <fullName evidence="11">Non-canonical purine NTP phosphatase</fullName>
    </alternativeName>
    <alternativeName>
        <fullName evidence="11">Non-standard purine NTP phosphatase</fullName>
    </alternativeName>
    <alternativeName>
        <fullName evidence="11">Nucleoside-triphosphate phosphatase</fullName>
        <shortName evidence="11">NTPase</shortName>
    </alternativeName>
</protein>
<dbReference type="GO" id="GO:0006772">
    <property type="term" value="P:thiamine metabolic process"/>
    <property type="evidence" value="ECO:0007669"/>
    <property type="project" value="TreeGrafter"/>
</dbReference>
<comment type="caution">
    <text evidence="13">The sequence shown here is derived from an EMBL/GenBank/DDBJ whole genome shotgun (WGS) entry which is preliminary data.</text>
</comment>
<evidence type="ECO:0000256" key="11">
    <source>
        <dbReference type="HAMAP-Rule" id="MF_00648"/>
    </source>
</evidence>
<comment type="subunit">
    <text evidence="11">Homodimer.</text>
</comment>
<evidence type="ECO:0000256" key="7">
    <source>
        <dbReference type="ARBA" id="ARBA00023211"/>
    </source>
</evidence>
<dbReference type="NCBIfam" id="TIGR00258">
    <property type="entry name" value="inosine/xanthosine triphosphatase"/>
    <property type="match status" value="1"/>
</dbReference>
<dbReference type="AlphaFoldDB" id="A0A1F5KI61"/>
<comment type="cofactor">
    <cofactor evidence="1">
        <name>Mn(2+)</name>
        <dbReference type="ChEBI" id="CHEBI:29035"/>
    </cofactor>
</comment>
<dbReference type="EMBL" id="MFDD01000007">
    <property type="protein sequence ID" value="OGE40647.1"/>
    <property type="molecule type" value="Genomic_DNA"/>
</dbReference>
<organism evidence="13 14">
    <name type="scientific">Candidatus Daviesbacteria bacterium RIFCSPHIGHO2_02_FULL_43_12</name>
    <dbReference type="NCBI Taxonomy" id="1797776"/>
    <lineage>
        <taxon>Bacteria</taxon>
        <taxon>Candidatus Daviesiibacteriota</taxon>
    </lineage>
</organism>
<comment type="caution">
    <text evidence="11">Lacks conserved residue(s) required for the propagation of feature annotation.</text>
</comment>
<dbReference type="FunFam" id="3.90.950.10:FF:000002">
    <property type="entry name" value="Inosine/xanthosine triphosphatase"/>
    <property type="match status" value="1"/>
</dbReference>
<dbReference type="Proteomes" id="UP000177328">
    <property type="component" value="Unassembled WGS sequence"/>
</dbReference>
<evidence type="ECO:0000256" key="4">
    <source>
        <dbReference type="ARBA" id="ARBA00022801"/>
    </source>
</evidence>
<comment type="catalytic activity">
    <reaction evidence="8 11">
        <text>ITP + H2O = IDP + phosphate + H(+)</text>
        <dbReference type="Rhea" id="RHEA:28330"/>
        <dbReference type="ChEBI" id="CHEBI:15377"/>
        <dbReference type="ChEBI" id="CHEBI:15378"/>
        <dbReference type="ChEBI" id="CHEBI:43474"/>
        <dbReference type="ChEBI" id="CHEBI:58280"/>
        <dbReference type="ChEBI" id="CHEBI:61402"/>
        <dbReference type="EC" id="3.6.1.73"/>
    </reaction>
</comment>
<feature type="domain" description="Non-canonical purine NTP phosphatase/PRRC1" evidence="12">
    <location>
        <begin position="6"/>
        <end position="169"/>
    </location>
</feature>
<gene>
    <name evidence="13" type="ORF">A3D25_05820</name>
</gene>
<evidence type="ECO:0000256" key="3">
    <source>
        <dbReference type="ARBA" id="ARBA00022741"/>
    </source>
</evidence>
<dbReference type="Pfam" id="PF01931">
    <property type="entry name" value="NTPase_I-T"/>
    <property type="match status" value="1"/>
</dbReference>
<proteinExistence type="inferred from homology"/>
<dbReference type="PANTHER" id="PTHR34699:SF2">
    <property type="entry name" value="NON-CANONICAL PURINE NTP PHOSPHATASE_PRRC1 DOMAIN-CONTAINING PROTEIN"/>
    <property type="match status" value="1"/>
</dbReference>
<evidence type="ECO:0000256" key="6">
    <source>
        <dbReference type="ARBA" id="ARBA00023080"/>
    </source>
</evidence>
<evidence type="ECO:0000256" key="10">
    <source>
        <dbReference type="ARBA" id="ARBA00060855"/>
    </source>
</evidence>
<keyword evidence="5 11" id="KW-0460">Magnesium</keyword>
<accession>A0A1F5KI61</accession>
<dbReference type="InterPro" id="IPR029001">
    <property type="entry name" value="ITPase-like_fam"/>
</dbReference>
<dbReference type="GO" id="GO:0009117">
    <property type="term" value="P:nucleotide metabolic process"/>
    <property type="evidence" value="ECO:0007669"/>
    <property type="project" value="UniProtKB-KW"/>
</dbReference>
<dbReference type="GO" id="GO:0046872">
    <property type="term" value="F:metal ion binding"/>
    <property type="evidence" value="ECO:0007669"/>
    <property type="project" value="UniProtKB-KW"/>
</dbReference>
<dbReference type="EC" id="3.6.1.73" evidence="11"/>